<evidence type="ECO:0000256" key="5">
    <source>
        <dbReference type="ARBA" id="ARBA00022695"/>
    </source>
</evidence>
<dbReference type="Gene3D" id="3.40.50.620">
    <property type="entry name" value="HUPs"/>
    <property type="match status" value="2"/>
</dbReference>
<dbReference type="OrthoDB" id="40021at2759"/>
<dbReference type="InterPro" id="IPR004821">
    <property type="entry name" value="Cyt_trans-like"/>
</dbReference>
<evidence type="ECO:0000256" key="2">
    <source>
        <dbReference type="ARBA" id="ARBA00010101"/>
    </source>
</evidence>
<dbReference type="InterPro" id="IPR014729">
    <property type="entry name" value="Rossmann-like_a/b/a_fold"/>
</dbReference>
<evidence type="ECO:0000256" key="11">
    <source>
        <dbReference type="ARBA" id="ARBA00031473"/>
    </source>
</evidence>
<dbReference type="STRING" id="1003232.J9DL58"/>
<keyword evidence="14" id="KW-1185">Reference proteome</keyword>
<dbReference type="Pfam" id="PF01467">
    <property type="entry name" value="CTP_transf_like"/>
    <property type="match status" value="2"/>
</dbReference>
<evidence type="ECO:0000256" key="9">
    <source>
        <dbReference type="ARBA" id="ARBA00024191"/>
    </source>
</evidence>
<organism evidence="13 14">
    <name type="scientific">Edhazardia aedis (strain USNM 41457)</name>
    <name type="common">Microsporidian parasite</name>
    <dbReference type="NCBI Taxonomy" id="1003232"/>
    <lineage>
        <taxon>Eukaryota</taxon>
        <taxon>Fungi</taxon>
        <taxon>Fungi incertae sedis</taxon>
        <taxon>Microsporidia</taxon>
        <taxon>Edhazardia</taxon>
    </lineage>
</organism>
<dbReference type="VEuPathDB" id="MicrosporidiaDB:EDEG_02338"/>
<protein>
    <recommendedName>
        <fullName evidence="10">ethanolamine-phosphate cytidylyltransferase</fullName>
        <ecNumber evidence="10">2.7.7.14</ecNumber>
    </recommendedName>
    <alternativeName>
        <fullName evidence="11">CTP:phosphoethanolamine cytidylyltransferase</fullName>
    </alternativeName>
</protein>
<comment type="pathway">
    <text evidence="9">Phospholipid metabolism; phosphatidylethanolamine biosynthesis; phosphatidylethanolamine from ethanolamine: step 2/3.</text>
</comment>
<dbReference type="GO" id="GO:0004306">
    <property type="term" value="F:ethanolamine-phosphate cytidylyltransferase activity"/>
    <property type="evidence" value="ECO:0007669"/>
    <property type="project" value="UniProtKB-EC"/>
</dbReference>
<keyword evidence="7" id="KW-0594">Phospholipid biosynthesis</keyword>
<dbReference type="NCBIfam" id="TIGR00125">
    <property type="entry name" value="cyt_tran_rel"/>
    <property type="match status" value="1"/>
</dbReference>
<keyword evidence="4" id="KW-0808">Transferase</keyword>
<comment type="pathway">
    <text evidence="1">Lipid metabolism.</text>
</comment>
<dbReference type="UniPathway" id="UPA00558">
    <property type="reaction ID" value="UER00742"/>
</dbReference>
<reference evidence="13 14" key="1">
    <citation type="submission" date="2011-08" db="EMBL/GenBank/DDBJ databases">
        <authorList>
            <person name="Liu Z.J."/>
            <person name="Shi F.L."/>
            <person name="Lu J.Q."/>
            <person name="Li M."/>
            <person name="Wang Z.L."/>
        </authorList>
    </citation>
    <scope>NUCLEOTIDE SEQUENCE [LARGE SCALE GENOMIC DNA]</scope>
    <source>
        <strain evidence="13 14">USNM 41457</strain>
    </source>
</reference>
<keyword evidence="5" id="KW-0548">Nucleotidyltransferase</keyword>
<evidence type="ECO:0000256" key="1">
    <source>
        <dbReference type="ARBA" id="ARBA00005189"/>
    </source>
</evidence>
<dbReference type="GO" id="GO:0005737">
    <property type="term" value="C:cytoplasm"/>
    <property type="evidence" value="ECO:0007669"/>
    <property type="project" value="TreeGrafter"/>
</dbReference>
<evidence type="ECO:0000256" key="3">
    <source>
        <dbReference type="ARBA" id="ARBA00022516"/>
    </source>
</evidence>
<evidence type="ECO:0000256" key="7">
    <source>
        <dbReference type="ARBA" id="ARBA00023209"/>
    </source>
</evidence>
<dbReference type="Proteomes" id="UP000003163">
    <property type="component" value="Unassembled WGS sequence"/>
</dbReference>
<reference evidence="14" key="2">
    <citation type="submission" date="2015-07" db="EMBL/GenBank/DDBJ databases">
        <title>Contrasting host-pathogen interactions and genome evolution in two generalist and specialist microsporidian pathogens of mosquitoes.</title>
        <authorList>
            <consortium name="The Broad Institute Genomics Platform"/>
            <consortium name="The Broad Institute Genome Sequencing Center for Infectious Disease"/>
            <person name="Cuomo C.A."/>
            <person name="Sanscrainte N.D."/>
            <person name="Goldberg J.M."/>
            <person name="Heiman D."/>
            <person name="Young S."/>
            <person name="Zeng Q."/>
            <person name="Becnel J.J."/>
            <person name="Birren B.W."/>
        </authorList>
    </citation>
    <scope>NUCLEOTIDE SEQUENCE [LARGE SCALE GENOMIC DNA]</scope>
    <source>
        <strain evidence="14">USNM 41457</strain>
    </source>
</reference>
<sequence>MTDKERLEVIKSCKWADLIIKDCPYVADYSLYKKVGIEMLTHGSDIVLDNSGNDMYGEAKKEGKFRVFERTYGSSTSNLVGRMLLKKKVKEPVSKKMLDYHNELALKFQEDWVDNLGSKFADVPVYEIKDFLYKNLDITQLCTDSKLKNQNLQRLSIDDKDNNENDTKNSINTKNNTNKIIDNTDINNNNIKRMKNSDSTLSQTYNSTKKQRTVYIDGSFDLYHAGHASIIKHARHRADKLIIGLHNDDEIRKYKLESPIMATSERKLILLSNRYIDKIIDNAPYIPTDDFVKKYNIDEIVCGKESKKFYVHLMSVNVHTFCNEFFYLNAELIVQRIFKNYEVYMKKIKKMQPTDLISPQ</sequence>
<comment type="caution">
    <text evidence="13">The sequence shown here is derived from an EMBL/GenBank/DDBJ whole genome shotgun (WGS) entry which is preliminary data.</text>
</comment>
<evidence type="ECO:0000256" key="6">
    <source>
        <dbReference type="ARBA" id="ARBA00023098"/>
    </source>
</evidence>
<dbReference type="PANTHER" id="PTHR45780:SF2">
    <property type="entry name" value="ETHANOLAMINE-PHOSPHATE CYTIDYLYLTRANSFERASE"/>
    <property type="match status" value="1"/>
</dbReference>
<dbReference type="InParanoid" id="J9DL58"/>
<dbReference type="GO" id="GO:0006646">
    <property type="term" value="P:phosphatidylethanolamine biosynthetic process"/>
    <property type="evidence" value="ECO:0007669"/>
    <property type="project" value="UniProtKB-UniPathway"/>
</dbReference>
<dbReference type="HOGENOM" id="CLU_031246_3_0_1"/>
<evidence type="ECO:0000259" key="12">
    <source>
        <dbReference type="Pfam" id="PF01467"/>
    </source>
</evidence>
<evidence type="ECO:0000256" key="8">
    <source>
        <dbReference type="ARBA" id="ARBA00023264"/>
    </source>
</evidence>
<dbReference type="EC" id="2.7.7.14" evidence="10"/>
<evidence type="ECO:0000313" key="13">
    <source>
        <dbReference type="EMBL" id="EJW03330.1"/>
    </source>
</evidence>
<evidence type="ECO:0000313" key="14">
    <source>
        <dbReference type="Proteomes" id="UP000003163"/>
    </source>
</evidence>
<keyword evidence="6" id="KW-0443">Lipid metabolism</keyword>
<gene>
    <name evidence="13" type="ORF">EDEG_02338</name>
</gene>
<comment type="similarity">
    <text evidence="2">Belongs to the cytidylyltransferase family.</text>
</comment>
<name>J9DL58_EDHAE</name>
<proteinExistence type="inferred from homology"/>
<keyword evidence="3" id="KW-0444">Lipid biosynthesis</keyword>
<dbReference type="InterPro" id="IPR044608">
    <property type="entry name" value="Ect1/PCYT2"/>
</dbReference>
<dbReference type="AlphaFoldDB" id="J9DL58"/>
<dbReference type="EMBL" id="AFBI03000040">
    <property type="protein sequence ID" value="EJW03330.1"/>
    <property type="molecule type" value="Genomic_DNA"/>
</dbReference>
<accession>J9DL58</accession>
<dbReference type="SUPFAM" id="SSF52374">
    <property type="entry name" value="Nucleotidylyl transferase"/>
    <property type="match status" value="2"/>
</dbReference>
<dbReference type="OMA" id="TEYRIDY"/>
<evidence type="ECO:0000256" key="4">
    <source>
        <dbReference type="ARBA" id="ARBA00022679"/>
    </source>
</evidence>
<evidence type="ECO:0000256" key="10">
    <source>
        <dbReference type="ARBA" id="ARBA00024221"/>
    </source>
</evidence>
<feature type="domain" description="Cytidyltransferase-like" evidence="12">
    <location>
        <begin position="215"/>
        <end position="308"/>
    </location>
</feature>
<feature type="domain" description="Cytidyltransferase-like" evidence="12">
    <location>
        <begin position="2"/>
        <end position="79"/>
    </location>
</feature>
<dbReference type="PANTHER" id="PTHR45780">
    <property type="entry name" value="ETHANOLAMINE-PHOSPHATE CYTIDYLYLTRANSFERASE"/>
    <property type="match status" value="1"/>
</dbReference>
<keyword evidence="8" id="KW-1208">Phospholipid metabolism</keyword>